<dbReference type="InterPro" id="IPR009072">
    <property type="entry name" value="Histone-fold"/>
</dbReference>
<dbReference type="Proteomes" id="UP001412067">
    <property type="component" value="Unassembled WGS sequence"/>
</dbReference>
<evidence type="ECO:0000256" key="6">
    <source>
        <dbReference type="ARBA" id="ARBA00023242"/>
    </source>
</evidence>
<feature type="region of interest" description="Disordered" evidence="7">
    <location>
        <begin position="109"/>
        <end position="129"/>
    </location>
</feature>
<dbReference type="InterPro" id="IPR037818">
    <property type="entry name" value="TAF8"/>
</dbReference>
<evidence type="ECO:0000313" key="10">
    <source>
        <dbReference type="Proteomes" id="UP001412067"/>
    </source>
</evidence>
<keyword evidence="5" id="KW-0804">Transcription</keyword>
<dbReference type="Gene3D" id="1.10.20.10">
    <property type="entry name" value="Histone, subunit A"/>
    <property type="match status" value="1"/>
</dbReference>
<gene>
    <name evidence="9" type="ORF">KSP40_PGU022155</name>
</gene>
<accession>A0ABR2ME51</accession>
<dbReference type="EMBL" id="JBBWWR010000008">
    <property type="protein sequence ID" value="KAK8962427.1"/>
    <property type="molecule type" value="Genomic_DNA"/>
</dbReference>
<evidence type="ECO:0000256" key="2">
    <source>
        <dbReference type="ARBA" id="ARBA00008767"/>
    </source>
</evidence>
<dbReference type="PANTHER" id="PTHR46338:SF1">
    <property type="entry name" value="TRANSCRIPTION INITIATION FACTOR TFIID SUBUNIT 8"/>
    <property type="match status" value="1"/>
</dbReference>
<evidence type="ECO:0000256" key="5">
    <source>
        <dbReference type="ARBA" id="ARBA00023163"/>
    </source>
</evidence>
<dbReference type="InterPro" id="IPR019473">
    <property type="entry name" value="TFIID_su8_C"/>
</dbReference>
<feature type="compositionally biased region" description="Low complexity" evidence="7">
    <location>
        <begin position="313"/>
        <end position="324"/>
    </location>
</feature>
<evidence type="ECO:0000259" key="8">
    <source>
        <dbReference type="SMART" id="SM00576"/>
    </source>
</evidence>
<comment type="caution">
    <text evidence="9">The sequence shown here is derived from an EMBL/GenBank/DDBJ whole genome shotgun (WGS) entry which is preliminary data.</text>
</comment>
<evidence type="ECO:0000256" key="4">
    <source>
        <dbReference type="ARBA" id="ARBA00023015"/>
    </source>
</evidence>
<dbReference type="PANTHER" id="PTHR46338">
    <property type="entry name" value="TRANSCRIPTION INITIATION FACTOR TFIID SUBUNIT 8"/>
    <property type="match status" value="1"/>
</dbReference>
<comment type="similarity">
    <text evidence="2">Belongs to the TAF8 family.</text>
</comment>
<keyword evidence="4" id="KW-0805">Transcription regulation</keyword>
<keyword evidence="10" id="KW-1185">Reference proteome</keyword>
<dbReference type="Pfam" id="PF07524">
    <property type="entry name" value="Bromo_TP"/>
    <property type="match status" value="1"/>
</dbReference>
<dbReference type="Pfam" id="PF10406">
    <property type="entry name" value="TAF8_C"/>
    <property type="match status" value="1"/>
</dbReference>
<evidence type="ECO:0000256" key="3">
    <source>
        <dbReference type="ARBA" id="ARBA00017307"/>
    </source>
</evidence>
<dbReference type="CDD" id="cd08049">
    <property type="entry name" value="TAF8"/>
    <property type="match status" value="1"/>
</dbReference>
<evidence type="ECO:0000313" key="9">
    <source>
        <dbReference type="EMBL" id="KAK8962427.1"/>
    </source>
</evidence>
<feature type="compositionally biased region" description="Basic and acidic residues" evidence="7">
    <location>
        <begin position="293"/>
        <end position="304"/>
    </location>
</feature>
<reference evidence="9 10" key="1">
    <citation type="journal article" date="2022" name="Nat. Plants">
        <title>Genomes of leafy and leafless Platanthera orchids illuminate the evolution of mycoheterotrophy.</title>
        <authorList>
            <person name="Li M.H."/>
            <person name="Liu K.W."/>
            <person name="Li Z."/>
            <person name="Lu H.C."/>
            <person name="Ye Q.L."/>
            <person name="Zhang D."/>
            <person name="Wang J.Y."/>
            <person name="Li Y.F."/>
            <person name="Zhong Z.M."/>
            <person name="Liu X."/>
            <person name="Yu X."/>
            <person name="Liu D.K."/>
            <person name="Tu X.D."/>
            <person name="Liu B."/>
            <person name="Hao Y."/>
            <person name="Liao X.Y."/>
            <person name="Jiang Y.T."/>
            <person name="Sun W.H."/>
            <person name="Chen J."/>
            <person name="Chen Y.Q."/>
            <person name="Ai Y."/>
            <person name="Zhai J.W."/>
            <person name="Wu S.S."/>
            <person name="Zhou Z."/>
            <person name="Hsiao Y.Y."/>
            <person name="Wu W.L."/>
            <person name="Chen Y.Y."/>
            <person name="Lin Y.F."/>
            <person name="Hsu J.L."/>
            <person name="Li C.Y."/>
            <person name="Wang Z.W."/>
            <person name="Zhao X."/>
            <person name="Zhong W.Y."/>
            <person name="Ma X.K."/>
            <person name="Ma L."/>
            <person name="Huang J."/>
            <person name="Chen G.Z."/>
            <person name="Huang M.Z."/>
            <person name="Huang L."/>
            <person name="Peng D.H."/>
            <person name="Luo Y.B."/>
            <person name="Zou S.Q."/>
            <person name="Chen S.P."/>
            <person name="Lan S."/>
            <person name="Tsai W.C."/>
            <person name="Van de Peer Y."/>
            <person name="Liu Z.J."/>
        </authorList>
    </citation>
    <scope>NUCLEOTIDE SEQUENCE [LARGE SCALE GENOMIC DNA]</scope>
    <source>
        <strain evidence="9">Lor288</strain>
    </source>
</reference>
<comment type="subcellular location">
    <subcellularLocation>
        <location evidence="1">Nucleus</location>
    </subcellularLocation>
</comment>
<feature type="domain" description="Bromodomain associated" evidence="8">
    <location>
        <begin position="131"/>
        <end position="207"/>
    </location>
</feature>
<organism evidence="9 10">
    <name type="scientific">Platanthera guangdongensis</name>
    <dbReference type="NCBI Taxonomy" id="2320717"/>
    <lineage>
        <taxon>Eukaryota</taxon>
        <taxon>Viridiplantae</taxon>
        <taxon>Streptophyta</taxon>
        <taxon>Embryophyta</taxon>
        <taxon>Tracheophyta</taxon>
        <taxon>Spermatophyta</taxon>
        <taxon>Magnoliopsida</taxon>
        <taxon>Liliopsida</taxon>
        <taxon>Asparagales</taxon>
        <taxon>Orchidaceae</taxon>
        <taxon>Orchidoideae</taxon>
        <taxon>Orchideae</taxon>
        <taxon>Orchidinae</taxon>
        <taxon>Platanthera</taxon>
    </lineage>
</organism>
<keyword evidence="6" id="KW-0539">Nucleus</keyword>
<feature type="region of interest" description="Disordered" evidence="7">
    <location>
        <begin position="293"/>
        <end position="340"/>
    </location>
</feature>
<proteinExistence type="inferred from homology"/>
<name>A0ABR2ME51_9ASPA</name>
<evidence type="ECO:0000256" key="7">
    <source>
        <dbReference type="SAM" id="MobiDB-lite"/>
    </source>
</evidence>
<dbReference type="InterPro" id="IPR006565">
    <property type="entry name" value="BTP"/>
</dbReference>
<evidence type="ECO:0000256" key="1">
    <source>
        <dbReference type="ARBA" id="ARBA00004123"/>
    </source>
</evidence>
<sequence length="422" mass="46943">MASSVSALALTCVCKMNASEAVRCVILLELGVRIYGFPRIIKFLRCGWPEFLIFSIIIGKNESKVGLTKGFYFPYLGGNLVSDPVDFLSPKTFLIPLLPTDVSLNMNDGGKQDGADSESNTSKQSKKTGWDDFGRAVSRIAVAQICEITGFQSSQRSALDALGDIAIRYICSLGKSAHFYANISGRADSNVFDLVQGLEDLAVLRRDLLVLRMSTGAWLVRYSSRYFSVRKYQRGSSLSPVNSKIPSCAFLQAYTQFFSERETPPWKHVPDWLPAFPDPHTYVHTPVWNERTTDRRADKLEQARQRRRKRQRITSAGAAGSAIADNTNDSKGKQATVPNPFILPPVPYDAKQVTSVDIPKYDYSRKRLTVLETFAPAIEAAKTGSLEFGVHERRPLPSKRAPVHFRIGVDKKSIAVPLDQDL</sequence>
<protein>
    <recommendedName>
        <fullName evidence="3">Transcription initiation factor TFIID subunit 8</fullName>
    </recommendedName>
</protein>
<dbReference type="SMART" id="SM00576">
    <property type="entry name" value="BTP"/>
    <property type="match status" value="1"/>
</dbReference>